<organism evidence="7 8">
    <name type="scientific">Sphingomonas citri</name>
    <dbReference type="NCBI Taxonomy" id="2862499"/>
    <lineage>
        <taxon>Bacteria</taxon>
        <taxon>Pseudomonadati</taxon>
        <taxon>Pseudomonadota</taxon>
        <taxon>Alphaproteobacteria</taxon>
        <taxon>Sphingomonadales</taxon>
        <taxon>Sphingomonadaceae</taxon>
        <taxon>Sphingomonas</taxon>
    </lineage>
</organism>
<dbReference type="InterPro" id="IPR000600">
    <property type="entry name" value="ROK"/>
</dbReference>
<evidence type="ECO:0000256" key="6">
    <source>
        <dbReference type="ARBA" id="ARBA00048451"/>
    </source>
</evidence>
<evidence type="ECO:0000256" key="2">
    <source>
        <dbReference type="ARBA" id="ARBA00022723"/>
    </source>
</evidence>
<keyword evidence="3" id="KW-0862">Zinc</keyword>
<reference evidence="7 8" key="1">
    <citation type="submission" date="2021-07" db="EMBL/GenBank/DDBJ databases">
        <title>Sphingomonas sp.</title>
        <authorList>
            <person name="Feng G."/>
            <person name="Li J."/>
            <person name="Pan M."/>
        </authorList>
    </citation>
    <scope>NUCLEOTIDE SEQUENCE [LARGE SCALE GENOMIC DNA]</scope>
    <source>
        <strain evidence="7 8">RRHST34</strain>
    </source>
</reference>
<accession>A0ABS7BI06</accession>
<dbReference type="SUPFAM" id="SSF53067">
    <property type="entry name" value="Actin-like ATPase domain"/>
    <property type="match status" value="1"/>
</dbReference>
<evidence type="ECO:0000256" key="1">
    <source>
        <dbReference type="ARBA" id="ARBA00001946"/>
    </source>
</evidence>
<proteinExistence type="predicted"/>
<dbReference type="Proteomes" id="UP000759103">
    <property type="component" value="Unassembled WGS sequence"/>
</dbReference>
<dbReference type="Pfam" id="PF00480">
    <property type="entry name" value="ROK"/>
    <property type="match status" value="1"/>
</dbReference>
<dbReference type="PANTHER" id="PTHR42742">
    <property type="entry name" value="TRANSCRIPTIONAL REPRESSOR MPRA"/>
    <property type="match status" value="1"/>
</dbReference>
<evidence type="ECO:0000313" key="7">
    <source>
        <dbReference type="EMBL" id="MBW6529248.1"/>
    </source>
</evidence>
<dbReference type="EMBL" id="JAHXZN010000001">
    <property type="protein sequence ID" value="MBW6529248.1"/>
    <property type="molecule type" value="Genomic_DNA"/>
</dbReference>
<protein>
    <recommendedName>
        <fullName evidence="5">fructokinase</fullName>
        <ecNumber evidence="5">2.7.1.4</ecNumber>
    </recommendedName>
</protein>
<dbReference type="CDD" id="cd24067">
    <property type="entry name" value="ASKHA_NBD_ROK_BsFRK-like"/>
    <property type="match status" value="1"/>
</dbReference>
<evidence type="ECO:0000256" key="4">
    <source>
        <dbReference type="ARBA" id="ARBA00022842"/>
    </source>
</evidence>
<keyword evidence="4" id="KW-0460">Magnesium</keyword>
<evidence type="ECO:0000313" key="8">
    <source>
        <dbReference type="Proteomes" id="UP000759103"/>
    </source>
</evidence>
<dbReference type="RefSeq" id="WP_219746825.1">
    <property type="nucleotide sequence ID" value="NZ_JAHXZN010000001.1"/>
</dbReference>
<dbReference type="PANTHER" id="PTHR42742:SF3">
    <property type="entry name" value="FRUCTOKINASE"/>
    <property type="match status" value="1"/>
</dbReference>
<comment type="caution">
    <text evidence="7">The sequence shown here is derived from an EMBL/GenBank/DDBJ whole genome shotgun (WGS) entry which is preliminary data.</text>
</comment>
<keyword evidence="8" id="KW-1185">Reference proteome</keyword>
<dbReference type="EC" id="2.7.1.4" evidence="5"/>
<keyword evidence="2" id="KW-0479">Metal-binding</keyword>
<evidence type="ECO:0000256" key="5">
    <source>
        <dbReference type="ARBA" id="ARBA00038887"/>
    </source>
</evidence>
<sequence>MRYQADGPAARAPLAGVELGGTKCVATLAHSPDAILDQMTLPTLAPDETLPALAAVLAGWRERHGLAAVGIASFGPVCLDRASPRYGHVLATNKPGWRDADVLGTVAAPLGLPTGFDTDVNGAALAEMRWGAGRGLDDFAYVTVGTGVGVGLVVHGRPTRGLGHSEIGHIRVPRARGDDAPSACRYHDDCVEGLASGSALRLRLGDRDVTTVGPDDPVWEPIVDVLAAMCHALVGSTGPLRIAIGGGMPVKQPHLLPRIAARLEASLAGYMELPEDGYIVPPALGDRAGPLGAIALAADALEEAADVAARIEAEAML</sequence>
<comment type="catalytic activity">
    <reaction evidence="6">
        <text>D-fructose + ATP = D-fructose 6-phosphate + ADP + H(+)</text>
        <dbReference type="Rhea" id="RHEA:16125"/>
        <dbReference type="ChEBI" id="CHEBI:15378"/>
        <dbReference type="ChEBI" id="CHEBI:30616"/>
        <dbReference type="ChEBI" id="CHEBI:37721"/>
        <dbReference type="ChEBI" id="CHEBI:61527"/>
        <dbReference type="ChEBI" id="CHEBI:456216"/>
        <dbReference type="EC" id="2.7.1.4"/>
    </reaction>
</comment>
<gene>
    <name evidence="7" type="ORF">KZ820_00725</name>
</gene>
<dbReference type="InterPro" id="IPR051804">
    <property type="entry name" value="Carb_Metab_Reg_Kinase/Isom"/>
</dbReference>
<comment type="cofactor">
    <cofactor evidence="1">
        <name>Mg(2+)</name>
        <dbReference type="ChEBI" id="CHEBI:18420"/>
    </cofactor>
</comment>
<evidence type="ECO:0000256" key="3">
    <source>
        <dbReference type="ARBA" id="ARBA00022833"/>
    </source>
</evidence>
<dbReference type="InterPro" id="IPR043129">
    <property type="entry name" value="ATPase_NBD"/>
</dbReference>
<dbReference type="Gene3D" id="3.30.420.40">
    <property type="match status" value="2"/>
</dbReference>
<name>A0ABS7BI06_9SPHN</name>